<organism evidence="2 3">
    <name type="scientific">Meloidogyne graminicola</name>
    <dbReference type="NCBI Taxonomy" id="189291"/>
    <lineage>
        <taxon>Eukaryota</taxon>
        <taxon>Metazoa</taxon>
        <taxon>Ecdysozoa</taxon>
        <taxon>Nematoda</taxon>
        <taxon>Chromadorea</taxon>
        <taxon>Rhabditida</taxon>
        <taxon>Tylenchina</taxon>
        <taxon>Tylenchomorpha</taxon>
        <taxon>Tylenchoidea</taxon>
        <taxon>Meloidogynidae</taxon>
        <taxon>Meloidogyninae</taxon>
        <taxon>Meloidogyne</taxon>
    </lineage>
</organism>
<proteinExistence type="predicted"/>
<dbReference type="AlphaFoldDB" id="A0A8S9ZIX3"/>
<keyword evidence="1" id="KW-1133">Transmembrane helix</keyword>
<dbReference type="EMBL" id="JABEBT010000078">
    <property type="protein sequence ID" value="KAF7633343.1"/>
    <property type="molecule type" value="Genomic_DNA"/>
</dbReference>
<accession>A0A8S9ZIX3</accession>
<feature type="transmembrane region" description="Helical" evidence="1">
    <location>
        <begin position="12"/>
        <end position="35"/>
    </location>
</feature>
<keyword evidence="1" id="KW-0472">Membrane</keyword>
<keyword evidence="1" id="KW-0812">Transmembrane</keyword>
<dbReference type="Proteomes" id="UP000605970">
    <property type="component" value="Unassembled WGS sequence"/>
</dbReference>
<protein>
    <submittedName>
        <fullName evidence="2">Uncharacterized protein</fullName>
    </submittedName>
</protein>
<evidence type="ECO:0000313" key="3">
    <source>
        <dbReference type="Proteomes" id="UP000605970"/>
    </source>
</evidence>
<evidence type="ECO:0000256" key="1">
    <source>
        <dbReference type="SAM" id="Phobius"/>
    </source>
</evidence>
<comment type="caution">
    <text evidence="2">The sequence shown here is derived from an EMBL/GenBank/DDBJ whole genome shotgun (WGS) entry which is preliminary data.</text>
</comment>
<gene>
    <name evidence="2" type="ORF">Mgra_00007225</name>
</gene>
<reference evidence="2" key="1">
    <citation type="journal article" date="2020" name="Ecol. Evol.">
        <title>Genome structure and content of the rice root-knot nematode (Meloidogyne graminicola).</title>
        <authorList>
            <person name="Phan N.T."/>
            <person name="Danchin E.G.J."/>
            <person name="Klopp C."/>
            <person name="Perfus-Barbeoch L."/>
            <person name="Kozlowski D.K."/>
            <person name="Koutsovoulos G.D."/>
            <person name="Lopez-Roques C."/>
            <person name="Bouchez O."/>
            <person name="Zahm M."/>
            <person name="Besnard G."/>
            <person name="Bellafiore S."/>
        </authorList>
    </citation>
    <scope>NUCLEOTIDE SEQUENCE</scope>
    <source>
        <strain evidence="2">VN-18</strain>
    </source>
</reference>
<evidence type="ECO:0000313" key="2">
    <source>
        <dbReference type="EMBL" id="KAF7633343.1"/>
    </source>
</evidence>
<sequence>MFSTSFGSSSNYLLIIIEFVVLLFIILVNSIVFCTRHKKSQKQSKRSQQMQGLVSEAQCTNMDDTHNTVVYATINTGMGESTTTGGYSTFVGNNSKKGNITSGYTKTRSGTKETTKIDGTTTQYLLYCCC</sequence>
<name>A0A8S9ZIX3_9BILA</name>
<keyword evidence="3" id="KW-1185">Reference proteome</keyword>